<keyword evidence="3 6" id="KW-0812">Transmembrane</keyword>
<dbReference type="PANTHER" id="PTHR32322:SF9">
    <property type="entry name" value="AMINO-ACID METABOLITE EFFLUX PUMP-RELATED"/>
    <property type="match status" value="1"/>
</dbReference>
<keyword evidence="4 6" id="KW-1133">Transmembrane helix</keyword>
<comment type="similarity">
    <text evidence="2">Belongs to the EamA transporter family.</text>
</comment>
<dbReference type="InterPro" id="IPR050638">
    <property type="entry name" value="AA-Vitamin_Transporters"/>
</dbReference>
<feature type="transmembrane region" description="Helical" evidence="6">
    <location>
        <begin position="58"/>
        <end position="80"/>
    </location>
</feature>
<keyword evidence="9" id="KW-1185">Reference proteome</keyword>
<dbReference type="Pfam" id="PF00892">
    <property type="entry name" value="EamA"/>
    <property type="match status" value="2"/>
</dbReference>
<evidence type="ECO:0000256" key="3">
    <source>
        <dbReference type="ARBA" id="ARBA00022692"/>
    </source>
</evidence>
<gene>
    <name evidence="8" type="ORF">GCM10010411_46230</name>
</gene>
<evidence type="ECO:0000256" key="2">
    <source>
        <dbReference type="ARBA" id="ARBA00007362"/>
    </source>
</evidence>
<evidence type="ECO:0000256" key="5">
    <source>
        <dbReference type="ARBA" id="ARBA00023136"/>
    </source>
</evidence>
<feature type="transmembrane region" description="Helical" evidence="6">
    <location>
        <begin position="243"/>
        <end position="262"/>
    </location>
</feature>
<feature type="transmembrane region" description="Helical" evidence="6">
    <location>
        <begin position="171"/>
        <end position="195"/>
    </location>
</feature>
<feature type="transmembrane region" description="Helical" evidence="6">
    <location>
        <begin position="268"/>
        <end position="286"/>
    </location>
</feature>
<feature type="transmembrane region" description="Helical" evidence="6">
    <location>
        <begin position="86"/>
        <end position="108"/>
    </location>
</feature>
<evidence type="ECO:0000256" key="6">
    <source>
        <dbReference type="SAM" id="Phobius"/>
    </source>
</evidence>
<dbReference type="SUPFAM" id="SSF103481">
    <property type="entry name" value="Multidrug resistance efflux transporter EmrE"/>
    <property type="match status" value="2"/>
</dbReference>
<comment type="subcellular location">
    <subcellularLocation>
        <location evidence="1">Membrane</location>
        <topology evidence="1">Multi-pass membrane protein</topology>
    </subcellularLocation>
</comment>
<dbReference type="EMBL" id="BAAATD010000006">
    <property type="protein sequence ID" value="GAA2606785.1"/>
    <property type="molecule type" value="Genomic_DNA"/>
</dbReference>
<feature type="domain" description="EamA" evidence="7">
    <location>
        <begin position="6"/>
        <end position="130"/>
    </location>
</feature>
<feature type="transmembrane region" description="Helical" evidence="6">
    <location>
        <begin position="140"/>
        <end position="159"/>
    </location>
</feature>
<reference evidence="9" key="1">
    <citation type="journal article" date="2019" name="Int. J. Syst. Evol. Microbiol.">
        <title>The Global Catalogue of Microorganisms (GCM) 10K type strain sequencing project: providing services to taxonomists for standard genome sequencing and annotation.</title>
        <authorList>
            <consortium name="The Broad Institute Genomics Platform"/>
            <consortium name="The Broad Institute Genome Sequencing Center for Infectious Disease"/>
            <person name="Wu L."/>
            <person name="Ma J."/>
        </authorList>
    </citation>
    <scope>NUCLEOTIDE SEQUENCE [LARGE SCALE GENOMIC DNA]</scope>
    <source>
        <strain evidence="9">JCM 6833</strain>
    </source>
</reference>
<organism evidence="8 9">
    <name type="scientific">Actinomadura fulvescens</name>
    <dbReference type="NCBI Taxonomy" id="46160"/>
    <lineage>
        <taxon>Bacteria</taxon>
        <taxon>Bacillati</taxon>
        <taxon>Actinomycetota</taxon>
        <taxon>Actinomycetes</taxon>
        <taxon>Streptosporangiales</taxon>
        <taxon>Thermomonosporaceae</taxon>
        <taxon>Actinomadura</taxon>
    </lineage>
</organism>
<keyword evidence="5 6" id="KW-0472">Membrane</keyword>
<feature type="transmembrane region" description="Helical" evidence="6">
    <location>
        <begin position="215"/>
        <end position="234"/>
    </location>
</feature>
<feature type="transmembrane region" description="Helical" evidence="6">
    <location>
        <begin position="33"/>
        <end position="51"/>
    </location>
</feature>
<sequence length="309" mass="32775">MSPRHLLLAVMIAAIWGFNFVPIKTGLDTFPPLLFAGLRFVVSALPAVFFVRRPPVAWKWIVMIGLAIGVGQFGLMFIGMREGMPAGLASVLLQSAALFTTVFAFGLLGERPRPITAAGMLIALFGVTLIGVDFGHGSPILAFLLTIGAAASWGLGNVLMRMMNQSTEEPVDAFGFMVWMSLVPPVPLLALSLVFEGPSAAVDAFSHVPWQAWASLAYIAYLSTLVGFGAWGWLMRRYEAGTVAMYALLVPPFGIVSTVVVLDESVSALRLFAAALIVVGVALGSARRRATPAAEPPLPTPPPAPALSK</sequence>
<accession>A0ABP6C8U2</accession>
<dbReference type="RefSeq" id="WP_344543990.1">
    <property type="nucleotide sequence ID" value="NZ_BAAATD010000006.1"/>
</dbReference>
<evidence type="ECO:0000256" key="1">
    <source>
        <dbReference type="ARBA" id="ARBA00004141"/>
    </source>
</evidence>
<dbReference type="PANTHER" id="PTHR32322">
    <property type="entry name" value="INNER MEMBRANE TRANSPORTER"/>
    <property type="match status" value="1"/>
</dbReference>
<name>A0ABP6C8U2_9ACTN</name>
<dbReference type="InterPro" id="IPR000620">
    <property type="entry name" value="EamA_dom"/>
</dbReference>
<comment type="caution">
    <text evidence="8">The sequence shown here is derived from an EMBL/GenBank/DDBJ whole genome shotgun (WGS) entry which is preliminary data.</text>
</comment>
<evidence type="ECO:0000256" key="4">
    <source>
        <dbReference type="ARBA" id="ARBA00022989"/>
    </source>
</evidence>
<evidence type="ECO:0000313" key="9">
    <source>
        <dbReference type="Proteomes" id="UP001501509"/>
    </source>
</evidence>
<protein>
    <submittedName>
        <fullName evidence="8">EamA family transporter</fullName>
    </submittedName>
</protein>
<dbReference type="InterPro" id="IPR037185">
    <property type="entry name" value="EmrE-like"/>
</dbReference>
<feature type="transmembrane region" description="Helical" evidence="6">
    <location>
        <begin position="115"/>
        <end position="134"/>
    </location>
</feature>
<dbReference type="Proteomes" id="UP001501509">
    <property type="component" value="Unassembled WGS sequence"/>
</dbReference>
<evidence type="ECO:0000259" key="7">
    <source>
        <dbReference type="Pfam" id="PF00892"/>
    </source>
</evidence>
<proteinExistence type="inferred from homology"/>
<evidence type="ECO:0000313" key="8">
    <source>
        <dbReference type="EMBL" id="GAA2606785.1"/>
    </source>
</evidence>
<feature type="domain" description="EamA" evidence="7">
    <location>
        <begin position="142"/>
        <end position="283"/>
    </location>
</feature>